<evidence type="ECO:0000313" key="2">
    <source>
        <dbReference type="Proteomes" id="UP000095601"/>
    </source>
</evidence>
<dbReference type="EMBL" id="MKGI01000048">
    <property type="protein sequence ID" value="OEL11163.1"/>
    <property type="molecule type" value="Genomic_DNA"/>
</dbReference>
<accession>A0A1E5UE22</accession>
<protein>
    <submittedName>
        <fullName evidence="1">Uncharacterized protein</fullName>
    </submittedName>
</protein>
<organism evidence="1 2">
    <name type="scientific">Cloacibacterium normanense</name>
    <dbReference type="NCBI Taxonomy" id="237258"/>
    <lineage>
        <taxon>Bacteria</taxon>
        <taxon>Pseudomonadati</taxon>
        <taxon>Bacteroidota</taxon>
        <taxon>Flavobacteriia</taxon>
        <taxon>Flavobacteriales</taxon>
        <taxon>Weeksellaceae</taxon>
    </lineage>
</organism>
<dbReference type="AlphaFoldDB" id="A0A1E5UE22"/>
<sequence>MNQFTFESFASSSQFIGKSLLTKKEFYKINLCVLKYR</sequence>
<gene>
    <name evidence="1" type="ORF">BHF72_2370</name>
</gene>
<comment type="caution">
    <text evidence="1">The sequence shown here is derived from an EMBL/GenBank/DDBJ whole genome shotgun (WGS) entry which is preliminary data.</text>
</comment>
<proteinExistence type="predicted"/>
<evidence type="ECO:0000313" key="1">
    <source>
        <dbReference type="EMBL" id="OEL11163.1"/>
    </source>
</evidence>
<keyword evidence="2" id="KW-1185">Reference proteome</keyword>
<dbReference type="Proteomes" id="UP000095601">
    <property type="component" value="Unassembled WGS sequence"/>
</dbReference>
<name>A0A1E5UE22_9FLAO</name>
<reference evidence="1 2" key="1">
    <citation type="submission" date="2016-09" db="EMBL/GenBank/DDBJ databases">
        <authorList>
            <person name="Capua I."/>
            <person name="De Benedictis P."/>
            <person name="Joannis T."/>
            <person name="Lombin L.H."/>
            <person name="Cattoli G."/>
        </authorList>
    </citation>
    <scope>NUCLEOTIDE SEQUENCE [LARGE SCALE GENOMIC DNA]</scope>
    <source>
        <strain evidence="1 2">NRS-1</strain>
    </source>
</reference>